<feature type="domain" description="DUF4143" evidence="2">
    <location>
        <begin position="194"/>
        <end position="339"/>
    </location>
</feature>
<evidence type="ECO:0000259" key="2">
    <source>
        <dbReference type="Pfam" id="PF13635"/>
    </source>
</evidence>
<dbReference type="SUPFAM" id="SSF52540">
    <property type="entry name" value="P-loop containing nucleoside triphosphate hydrolases"/>
    <property type="match status" value="1"/>
</dbReference>
<reference evidence="3" key="1">
    <citation type="journal article" date="2021" name="PeerJ">
        <title>Extensive microbial diversity within the chicken gut microbiome revealed by metagenomics and culture.</title>
        <authorList>
            <person name="Gilroy R."/>
            <person name="Ravi A."/>
            <person name="Getino M."/>
            <person name="Pursley I."/>
            <person name="Horton D.L."/>
            <person name="Alikhan N.F."/>
            <person name="Baker D."/>
            <person name="Gharbi K."/>
            <person name="Hall N."/>
            <person name="Watson M."/>
            <person name="Adriaenssens E.M."/>
            <person name="Foster-Nyarko E."/>
            <person name="Jarju S."/>
            <person name="Secka A."/>
            <person name="Antonio M."/>
            <person name="Oren A."/>
            <person name="Chaudhuri R.R."/>
            <person name="La Ragione R."/>
            <person name="Hildebrand F."/>
            <person name="Pallen M.J."/>
        </authorList>
    </citation>
    <scope>NUCLEOTIDE SEQUENCE</scope>
    <source>
        <strain evidence="3">ChiHjej13B12-4958</strain>
    </source>
</reference>
<name>A0A9D2QG01_9CORY</name>
<accession>A0A9D2QG01</accession>
<dbReference type="AlphaFoldDB" id="A0A9D2QG01"/>
<gene>
    <name evidence="3" type="ORF">H9751_10080</name>
</gene>
<dbReference type="PANTHER" id="PTHR43566:SF2">
    <property type="entry name" value="DUF4143 DOMAIN-CONTAINING PROTEIN"/>
    <property type="match status" value="1"/>
</dbReference>
<dbReference type="InterPro" id="IPR025420">
    <property type="entry name" value="DUF4143"/>
</dbReference>
<feature type="compositionally biased region" description="Polar residues" evidence="1">
    <location>
        <begin position="150"/>
        <end position="159"/>
    </location>
</feature>
<dbReference type="EMBL" id="DWVP01000023">
    <property type="protein sequence ID" value="HJC85870.1"/>
    <property type="molecule type" value="Genomic_DNA"/>
</dbReference>
<dbReference type="GO" id="GO:0006355">
    <property type="term" value="P:regulation of DNA-templated transcription"/>
    <property type="evidence" value="ECO:0007669"/>
    <property type="project" value="InterPro"/>
</dbReference>
<dbReference type="InterPro" id="IPR027417">
    <property type="entry name" value="P-loop_NTPase"/>
</dbReference>
<organism evidence="3 4">
    <name type="scientific">Candidatus Corynebacterium faecigallinarum</name>
    <dbReference type="NCBI Taxonomy" id="2838528"/>
    <lineage>
        <taxon>Bacteria</taxon>
        <taxon>Bacillati</taxon>
        <taxon>Actinomycetota</taxon>
        <taxon>Actinomycetes</taxon>
        <taxon>Mycobacteriales</taxon>
        <taxon>Corynebacteriaceae</taxon>
        <taxon>Corynebacterium</taxon>
    </lineage>
</organism>
<evidence type="ECO:0000256" key="1">
    <source>
        <dbReference type="SAM" id="MobiDB-lite"/>
    </source>
</evidence>
<dbReference type="PANTHER" id="PTHR43566">
    <property type="entry name" value="CONSERVED PROTEIN"/>
    <property type="match status" value="1"/>
</dbReference>
<evidence type="ECO:0000313" key="3">
    <source>
        <dbReference type="EMBL" id="HJC85870.1"/>
    </source>
</evidence>
<dbReference type="Proteomes" id="UP000823858">
    <property type="component" value="Unassembled WGS sequence"/>
</dbReference>
<proteinExistence type="predicted"/>
<dbReference type="Gene3D" id="3.40.50.300">
    <property type="entry name" value="P-loop containing nucleotide triphosphate hydrolases"/>
    <property type="match status" value="1"/>
</dbReference>
<reference evidence="3" key="2">
    <citation type="submission" date="2021-04" db="EMBL/GenBank/DDBJ databases">
        <authorList>
            <person name="Gilroy R."/>
        </authorList>
    </citation>
    <scope>NUCLEOTIDE SEQUENCE</scope>
    <source>
        <strain evidence="3">ChiHjej13B12-4958</strain>
    </source>
</reference>
<dbReference type="GO" id="GO:0003677">
    <property type="term" value="F:DNA binding"/>
    <property type="evidence" value="ECO:0007669"/>
    <property type="project" value="InterPro"/>
</dbReference>
<evidence type="ECO:0000313" key="4">
    <source>
        <dbReference type="Proteomes" id="UP000823858"/>
    </source>
</evidence>
<dbReference type="Pfam" id="PF13635">
    <property type="entry name" value="DUF4143"/>
    <property type="match status" value="1"/>
</dbReference>
<comment type="caution">
    <text evidence="3">The sequence shown here is derived from an EMBL/GenBank/DDBJ whole genome shotgun (WGS) entry which is preliminary data.</text>
</comment>
<sequence>MNTFLHRNITSRVEALLDQFPVVVLRGSRGTGKTTLARRIADDRGGAFLSAERAASAGVGRGHGFTVIDDIFDATPGREVIDAVRAAAENTRRPGTFLLTSSSDPHREGADATGLEGWSVAVPLLGLSRGEFLGRQDDLVTAVLEGALESTTSAPTPTGRQELLARGSHPGLGTSDPSDTSDWYRDYLTDLVTRDVPSLVDVDDPSRIRALLGALAENQAGELTIADLAAQTDIPASTVSTYVDLLQNLLVLDVIPAWEPGVSSQEIQRPTAVLTDSGLAMTLGATDHGLLKGFVLAEPGRQSTWTEHRFRIHTYRNGSGRAADAILELRDGRVIAIQVPGENGTPTEDAASDLEFLRDNLGERFIAGIIIGADGSGYRSLGERVWEVPLSVLWELNTLNTPNADPDGSPEE</sequence>
<protein>
    <submittedName>
        <fullName evidence="3">Helix-turn-helix domain-containing protein</fullName>
    </submittedName>
</protein>
<feature type="region of interest" description="Disordered" evidence="1">
    <location>
        <begin position="150"/>
        <end position="180"/>
    </location>
</feature>